<keyword evidence="1" id="KW-1133">Transmembrane helix</keyword>
<reference evidence="2 3" key="1">
    <citation type="submission" date="2024-03" db="EMBL/GenBank/DDBJ databases">
        <title>Complete genome sequence of the green alga Chloropicon roscoffensis RCC1871.</title>
        <authorList>
            <person name="Lemieux C."/>
            <person name="Pombert J.-F."/>
            <person name="Otis C."/>
            <person name="Turmel M."/>
        </authorList>
    </citation>
    <scope>NUCLEOTIDE SEQUENCE [LARGE SCALE GENOMIC DNA]</scope>
    <source>
        <strain evidence="2 3">RCC1871</strain>
    </source>
</reference>
<keyword evidence="1" id="KW-0812">Transmembrane</keyword>
<evidence type="ECO:0000313" key="2">
    <source>
        <dbReference type="EMBL" id="WZN64332.1"/>
    </source>
</evidence>
<feature type="transmembrane region" description="Helical" evidence="1">
    <location>
        <begin position="21"/>
        <end position="39"/>
    </location>
</feature>
<name>A0AAX4PDN0_9CHLO</name>
<evidence type="ECO:0000313" key="3">
    <source>
        <dbReference type="Proteomes" id="UP001472866"/>
    </source>
</evidence>
<dbReference type="EMBL" id="CP151509">
    <property type="protein sequence ID" value="WZN64332.1"/>
    <property type="molecule type" value="Genomic_DNA"/>
</dbReference>
<gene>
    <name evidence="2" type="ORF">HKI87_09g58880</name>
</gene>
<dbReference type="Proteomes" id="UP001472866">
    <property type="component" value="Chromosome 09"/>
</dbReference>
<sequence>MGYGRLSRSSDTFGLGGTRRVSFFFACLSIVLFVLLLQARAPDQTLRGRILGSVTSGDGPFRITSEQKKRVREKKVEEYKSQRKTQCDDQGRWVSFAFGIDDDVEDDVDVDGRYDEKLYVSYEYADSMFEPSIEAERHIRLQTCEVEDEDGESGWIIHRVGPMVGIGGYDRHEVSIVNLPQPQKAKFLTGKFMAPVYQNGELAGFPPLHAHHMMASFSGITHAFESHGDAVCHEKFGGESCYLISYPDGYGLPFINESVTYQDSLSTVSILLNDVRRHDENVTPHPMVFFGEVAFKWSAKVNEITPVSMAALHMQGHTHYFRANIVSKKPNLRWGTGKWLVDGKVIVSPEDQLPWFHAHRSYFTAFWAFAASPEELGLSTDLLRKVGDNNVTKNGPLDEYDVVWTPEDPSKALEEKVATSKKGLKSLRCWMVASDEEVVLEFVNETAGFSPELGEPWQQNWKESWYDRAGEVHCNPWSFKKGDRYTVVAMNGVDDRYNWTHDQSDFFTMMQHNILFLLYETTGPELGPTIEMFGAFSTTGLTQVMVKWSYIPEEFKSKVHYFFKSRKHQGKFDRQLKLYFNTQTKSHFVLTRLLPNSFWKEEMDT</sequence>
<keyword evidence="1" id="KW-0472">Membrane</keyword>
<protein>
    <recommendedName>
        <fullName evidence="4">Amine oxidase</fullName>
    </recommendedName>
</protein>
<proteinExistence type="predicted"/>
<accession>A0AAX4PDN0</accession>
<organism evidence="2 3">
    <name type="scientific">Chloropicon roscoffensis</name>
    <dbReference type="NCBI Taxonomy" id="1461544"/>
    <lineage>
        <taxon>Eukaryota</taxon>
        <taxon>Viridiplantae</taxon>
        <taxon>Chlorophyta</taxon>
        <taxon>Chloropicophyceae</taxon>
        <taxon>Chloropicales</taxon>
        <taxon>Chloropicaceae</taxon>
        <taxon>Chloropicon</taxon>
    </lineage>
</organism>
<dbReference type="AlphaFoldDB" id="A0AAX4PDN0"/>
<keyword evidence="3" id="KW-1185">Reference proteome</keyword>
<evidence type="ECO:0008006" key="4">
    <source>
        <dbReference type="Google" id="ProtNLM"/>
    </source>
</evidence>
<evidence type="ECO:0000256" key="1">
    <source>
        <dbReference type="SAM" id="Phobius"/>
    </source>
</evidence>